<reference evidence="4" key="1">
    <citation type="submission" date="2014-12" db="EMBL/GenBank/DDBJ databases">
        <title>Genome Sequence of Valsa Canker Pathogens Uncovers a Specific Adaption of Colonization on Woody Bark.</title>
        <authorList>
            <person name="Yin Z."/>
            <person name="Liu H."/>
            <person name="Gao X."/>
            <person name="Li Z."/>
            <person name="Song N."/>
            <person name="Ke X."/>
            <person name="Dai Q."/>
            <person name="Wu Y."/>
            <person name="Sun Y."/>
            <person name="Xu J.-R."/>
            <person name="Kang Z.K."/>
            <person name="Wang L."/>
            <person name="Huang L."/>
        </authorList>
    </citation>
    <scope>NUCLEOTIDE SEQUENCE [LARGE SCALE GENOMIC DNA]</scope>
    <source>
        <strain evidence="4">SXYL134</strain>
    </source>
</reference>
<keyword evidence="1" id="KW-0732">Signal</keyword>
<dbReference type="Pfam" id="PF00135">
    <property type="entry name" value="COesterase"/>
    <property type="match status" value="1"/>
</dbReference>
<evidence type="ECO:0000313" key="3">
    <source>
        <dbReference type="EMBL" id="KUI55064.1"/>
    </source>
</evidence>
<dbReference type="PANTHER" id="PTHR11559">
    <property type="entry name" value="CARBOXYLESTERASE"/>
    <property type="match status" value="1"/>
</dbReference>
<feature type="chain" id="PRO_5008265851" evidence="1">
    <location>
        <begin position="22"/>
        <end position="637"/>
    </location>
</feature>
<dbReference type="InterPro" id="IPR029058">
    <property type="entry name" value="AB_hydrolase_fold"/>
</dbReference>
<dbReference type="InterPro" id="IPR002018">
    <property type="entry name" value="CarbesteraseB"/>
</dbReference>
<organism evidence="3 4">
    <name type="scientific">Cytospora mali</name>
    <name type="common">Apple Valsa canker fungus</name>
    <name type="synonym">Valsa mali</name>
    <dbReference type="NCBI Taxonomy" id="578113"/>
    <lineage>
        <taxon>Eukaryota</taxon>
        <taxon>Fungi</taxon>
        <taxon>Dikarya</taxon>
        <taxon>Ascomycota</taxon>
        <taxon>Pezizomycotina</taxon>
        <taxon>Sordariomycetes</taxon>
        <taxon>Sordariomycetidae</taxon>
        <taxon>Diaporthales</taxon>
        <taxon>Cytosporaceae</taxon>
        <taxon>Cytospora</taxon>
    </lineage>
</organism>
<keyword evidence="4" id="KW-1185">Reference proteome</keyword>
<dbReference type="STRING" id="694573.A0A194UTX5"/>
<gene>
    <name evidence="3" type="ORF">VP1G_02409</name>
</gene>
<accession>A0A194UTX5</accession>
<evidence type="ECO:0000313" key="4">
    <source>
        <dbReference type="Proteomes" id="UP000078576"/>
    </source>
</evidence>
<feature type="signal peptide" evidence="1">
    <location>
        <begin position="1"/>
        <end position="21"/>
    </location>
</feature>
<dbReference type="EMBL" id="KN714677">
    <property type="protein sequence ID" value="KUI55064.1"/>
    <property type="molecule type" value="Genomic_DNA"/>
</dbReference>
<feature type="domain" description="Carboxylesterase type B" evidence="2">
    <location>
        <begin position="24"/>
        <end position="535"/>
    </location>
</feature>
<dbReference type="AlphaFoldDB" id="A0A194UTX5"/>
<evidence type="ECO:0000256" key="1">
    <source>
        <dbReference type="SAM" id="SignalP"/>
    </source>
</evidence>
<name>A0A194UTX5_CYTMA</name>
<proteinExistence type="predicted"/>
<dbReference type="SUPFAM" id="SSF53474">
    <property type="entry name" value="alpha/beta-Hydrolases"/>
    <property type="match status" value="1"/>
</dbReference>
<dbReference type="InterPro" id="IPR050309">
    <property type="entry name" value="Type-B_Carboxylest/Lipase"/>
</dbReference>
<evidence type="ECO:0000259" key="2">
    <source>
        <dbReference type="Pfam" id="PF00135"/>
    </source>
</evidence>
<dbReference type="OrthoDB" id="408631at2759"/>
<sequence>MIPKLLRKAAFGLVIISTAVATDPVVEPETGHVIYKGVSSGSVEHFRNIKYAHDTSGNRRFAPPEPYHPPEGSVLDATTPGPACPQSKAAAPPVFAETPDISEDCLNLRVARPAGTSSGEKLPVFVHVYTGGLVRGSAEDPHWDPDNLITLSTSIGKPVIYVALNCRLTIFGYARLPILGDQKSLNVGMRDQRAGLQWVKDNIAAFGGDPEKITAFGLSAGGTMTNLQIMAYGGEHEVPFTQAWAMSGPPGTALNITSDATEIHTRAVAERLKCAHESDEETLSCLREIPMDKLLEMAIEYSVNNHPPMGLFTFIPSVDGDILPDRPSILYKSGRFAKGIPVVFGWTDDDGAMNAGPAPMFQEEENMKVAIRGFAHALTDEDYNRLFSLYPASEFEEEFTCYEASKAESDPVAPVHWLRVSRILRDMLFTCSSIAFGYEMSKQSRSLDPNFTGVGLYSLNQSMLTPMFKAMGMSYVGTPHGSDYHHISNGVFPEGQVFDGDKLLSESMASSFIHFAYTGKPIIPNDNNFGSWPEAFPGEQDLKDGQHSDNRGPSIMNIQLIGGPLGTGPCQLGVEVESAKLPEHDDAGSMQIPLGVDGVEFGEMESAIFEARKRELERQRLLERCAFINTLAEKLDI</sequence>
<protein>
    <submittedName>
        <fullName evidence="3">Lipase 1</fullName>
    </submittedName>
</protein>
<dbReference type="Gene3D" id="3.40.50.1820">
    <property type="entry name" value="alpha/beta hydrolase"/>
    <property type="match status" value="1"/>
</dbReference>
<dbReference type="Proteomes" id="UP000078576">
    <property type="component" value="Unassembled WGS sequence"/>
</dbReference>